<comment type="caution">
    <text evidence="1">The sequence shown here is derived from an EMBL/GenBank/DDBJ whole genome shotgun (WGS) entry which is preliminary data.</text>
</comment>
<accession>A0ABQ8HPJ1</accession>
<dbReference type="Pfam" id="PF03087">
    <property type="entry name" value="BPS1"/>
    <property type="match status" value="2"/>
</dbReference>
<name>A0ABQ8HPJ1_9ROSI</name>
<dbReference type="PANTHER" id="PTHR33070">
    <property type="entry name" value="OS06G0725500 PROTEIN"/>
    <property type="match status" value="1"/>
</dbReference>
<evidence type="ECO:0000313" key="2">
    <source>
        <dbReference type="Proteomes" id="UP000827721"/>
    </source>
</evidence>
<sequence>MVGKFALQSVQVHCRSIGLPARLHPNSLNNIEAELNKLIRTHEESLSLLSSSGAESVQTDLIRLVELFNSIEDLIIGSPCTQQSLHNKKHVRLVEEALDRSVELLDACGNARELVSNMKDQVQELKSALRRRLVLRESSALTVSIFRSILLFLSMPDMKPKGSGHGWSLIRKLMIPVASDHEIRSQQEINFNEVGSVDFALYRLHRQIRKDDAKIIIDMKLPLKRLGRLDVCIRDVESGLDHLFRRLIQNRVSLLNILTPA</sequence>
<organism evidence="1 2">
    <name type="scientific">Xanthoceras sorbifolium</name>
    <dbReference type="NCBI Taxonomy" id="99658"/>
    <lineage>
        <taxon>Eukaryota</taxon>
        <taxon>Viridiplantae</taxon>
        <taxon>Streptophyta</taxon>
        <taxon>Embryophyta</taxon>
        <taxon>Tracheophyta</taxon>
        <taxon>Spermatophyta</taxon>
        <taxon>Magnoliopsida</taxon>
        <taxon>eudicotyledons</taxon>
        <taxon>Gunneridae</taxon>
        <taxon>Pentapetalae</taxon>
        <taxon>rosids</taxon>
        <taxon>malvids</taxon>
        <taxon>Sapindales</taxon>
        <taxon>Sapindaceae</taxon>
        <taxon>Xanthoceroideae</taxon>
        <taxon>Xanthoceras</taxon>
    </lineage>
</organism>
<protein>
    <submittedName>
        <fullName evidence="1">Uncharacterized protein</fullName>
    </submittedName>
</protein>
<reference evidence="1 2" key="1">
    <citation type="submission" date="2021-02" db="EMBL/GenBank/DDBJ databases">
        <title>Plant Genome Project.</title>
        <authorList>
            <person name="Zhang R.-G."/>
        </authorList>
    </citation>
    <scope>NUCLEOTIDE SEQUENCE [LARGE SCALE GENOMIC DNA]</scope>
    <source>
        <tissue evidence="1">Leaves</tissue>
    </source>
</reference>
<gene>
    <name evidence="1" type="ORF">JRO89_XS08G0114300</name>
</gene>
<dbReference type="EMBL" id="JAFEMO010000008">
    <property type="protein sequence ID" value="KAH7566198.1"/>
    <property type="molecule type" value="Genomic_DNA"/>
</dbReference>
<keyword evidence="2" id="KW-1185">Reference proteome</keyword>
<dbReference type="InterPro" id="IPR004320">
    <property type="entry name" value="BPS1_pln"/>
</dbReference>
<dbReference type="Proteomes" id="UP000827721">
    <property type="component" value="Unassembled WGS sequence"/>
</dbReference>
<evidence type="ECO:0000313" key="1">
    <source>
        <dbReference type="EMBL" id="KAH7566198.1"/>
    </source>
</evidence>
<dbReference type="PANTHER" id="PTHR33070:SF120">
    <property type="entry name" value="EXPRESSED PROTEIN"/>
    <property type="match status" value="1"/>
</dbReference>
<proteinExistence type="predicted"/>